<dbReference type="PANTHER" id="PTHR42978:SF5">
    <property type="entry name" value="METALLO-BETA-LACTAMASE DOMAIN-CONTAINING PROTEIN"/>
    <property type="match status" value="1"/>
</dbReference>
<evidence type="ECO:0000256" key="3">
    <source>
        <dbReference type="ARBA" id="ARBA00022801"/>
    </source>
</evidence>
<dbReference type="EMBL" id="ML977311">
    <property type="protein sequence ID" value="KAF2121742.1"/>
    <property type="molecule type" value="Genomic_DNA"/>
</dbReference>
<reference evidence="7" key="1">
    <citation type="journal article" date="2020" name="Stud. Mycol.">
        <title>101 Dothideomycetes genomes: a test case for predicting lifestyles and emergence of pathogens.</title>
        <authorList>
            <person name="Haridas S."/>
            <person name="Albert R."/>
            <person name="Binder M."/>
            <person name="Bloem J."/>
            <person name="Labutti K."/>
            <person name="Salamov A."/>
            <person name="Andreopoulos B."/>
            <person name="Baker S."/>
            <person name="Barry K."/>
            <person name="Bills G."/>
            <person name="Bluhm B."/>
            <person name="Cannon C."/>
            <person name="Castanera R."/>
            <person name="Culley D."/>
            <person name="Daum C."/>
            <person name="Ezra D."/>
            <person name="Gonzalez J."/>
            <person name="Henrissat B."/>
            <person name="Kuo A."/>
            <person name="Liang C."/>
            <person name="Lipzen A."/>
            <person name="Lutzoni F."/>
            <person name="Magnuson J."/>
            <person name="Mondo S."/>
            <person name="Nolan M."/>
            <person name="Ohm R."/>
            <person name="Pangilinan J."/>
            <person name="Park H.-J."/>
            <person name="Ramirez L."/>
            <person name="Alfaro M."/>
            <person name="Sun H."/>
            <person name="Tritt A."/>
            <person name="Yoshinaga Y."/>
            <person name="Zwiers L.-H."/>
            <person name="Turgeon B."/>
            <person name="Goodwin S."/>
            <person name="Spatafora J."/>
            <person name="Crous P."/>
            <person name="Grigoriev I."/>
        </authorList>
    </citation>
    <scope>NUCLEOTIDE SEQUENCE</scope>
    <source>
        <strain evidence="7">CBS 627.86</strain>
    </source>
</reference>
<feature type="compositionally biased region" description="Basic and acidic residues" evidence="5">
    <location>
        <begin position="51"/>
        <end position="62"/>
    </location>
</feature>
<feature type="domain" description="Metallo-beta-lactamase" evidence="6">
    <location>
        <begin position="118"/>
        <end position="148"/>
    </location>
</feature>
<organism evidence="7 8">
    <name type="scientific">Lophiotrema nucula</name>
    <dbReference type="NCBI Taxonomy" id="690887"/>
    <lineage>
        <taxon>Eukaryota</taxon>
        <taxon>Fungi</taxon>
        <taxon>Dikarya</taxon>
        <taxon>Ascomycota</taxon>
        <taxon>Pezizomycotina</taxon>
        <taxon>Dothideomycetes</taxon>
        <taxon>Pleosporomycetidae</taxon>
        <taxon>Pleosporales</taxon>
        <taxon>Lophiotremataceae</taxon>
        <taxon>Lophiotrema</taxon>
    </lineage>
</organism>
<feature type="region of interest" description="Disordered" evidence="5">
    <location>
        <begin position="40"/>
        <end position="62"/>
    </location>
</feature>
<comment type="similarity">
    <text evidence="1">Belongs to the metallo-beta-lactamase superfamily.</text>
</comment>
<dbReference type="AlphaFoldDB" id="A0A6A5ZPY5"/>
<evidence type="ECO:0000313" key="7">
    <source>
        <dbReference type="EMBL" id="KAF2121742.1"/>
    </source>
</evidence>
<evidence type="ECO:0000256" key="2">
    <source>
        <dbReference type="ARBA" id="ARBA00022723"/>
    </source>
</evidence>
<accession>A0A6A5ZPY5</accession>
<dbReference type="GO" id="GO:0046872">
    <property type="term" value="F:metal ion binding"/>
    <property type="evidence" value="ECO:0007669"/>
    <property type="project" value="UniProtKB-KW"/>
</dbReference>
<protein>
    <recommendedName>
        <fullName evidence="6">Metallo-beta-lactamase domain-containing protein</fullName>
    </recommendedName>
</protein>
<keyword evidence="4" id="KW-0862">Zinc</keyword>
<dbReference type="InterPro" id="IPR036866">
    <property type="entry name" value="RibonucZ/Hydroxyglut_hydro"/>
</dbReference>
<evidence type="ECO:0000259" key="6">
    <source>
        <dbReference type="Pfam" id="PF00753"/>
    </source>
</evidence>
<dbReference type="CDD" id="cd07730">
    <property type="entry name" value="metallo-hydrolase-like_MBL-fold"/>
    <property type="match status" value="1"/>
</dbReference>
<dbReference type="InterPro" id="IPR001279">
    <property type="entry name" value="Metallo-B-lactamas"/>
</dbReference>
<dbReference type="SUPFAM" id="SSF56281">
    <property type="entry name" value="Metallo-hydrolase/oxidoreductase"/>
    <property type="match status" value="1"/>
</dbReference>
<evidence type="ECO:0000256" key="1">
    <source>
        <dbReference type="ARBA" id="ARBA00007749"/>
    </source>
</evidence>
<keyword evidence="8" id="KW-1185">Reference proteome</keyword>
<dbReference type="GO" id="GO:0016787">
    <property type="term" value="F:hydrolase activity"/>
    <property type="evidence" value="ECO:0007669"/>
    <property type="project" value="UniProtKB-KW"/>
</dbReference>
<dbReference type="Pfam" id="PF00753">
    <property type="entry name" value="Lactamase_B"/>
    <property type="match status" value="1"/>
</dbReference>
<name>A0A6A5ZPY5_9PLEO</name>
<dbReference type="PANTHER" id="PTHR42978">
    <property type="entry name" value="QUORUM-QUENCHING LACTONASE YTNP-RELATED-RELATED"/>
    <property type="match status" value="1"/>
</dbReference>
<dbReference type="OrthoDB" id="10250730at2759"/>
<sequence length="380" mass="41801">MAQATSSPDLPWHELPPSLTGATCKVYLYQAGSLDLPEDLVLLPGPNEPNESTKPKDQRDSSKRMVHLPDYVFFIEHTATGDYYQFDLGMRTDMENLPPFVKDNVLPGKPCYPVAAGKLLKELGSEEQQPEKVKAVFFSHLHFDHIGDGAKEGFTNAELWVGPTACTYARPGHPIDENGAVLSENLPMNGSRKIVEPSISDGILKNAGDKRVGLVAKSKNEGKYEAVELRETTWIGLGAFDRGFDVFGDGSAYLLDSPGHSAGHQMMLIRVKAHKSASGEEDDFVLLAGDCFHHPAILKDPKRTARPPYSKHCMHTDPEVAVDTIYRTRALAERSNVWVVGAHDHSVGDGIGPGKQEIEGLVLLNDWKMKAWKKPLSARL</sequence>
<dbReference type="Proteomes" id="UP000799770">
    <property type="component" value="Unassembled WGS sequence"/>
</dbReference>
<dbReference type="Gene3D" id="3.60.15.10">
    <property type="entry name" value="Ribonuclease Z/Hydroxyacylglutathione hydrolase-like"/>
    <property type="match status" value="1"/>
</dbReference>
<dbReference type="InterPro" id="IPR051013">
    <property type="entry name" value="MBL_superfamily_lactonases"/>
</dbReference>
<keyword evidence="3" id="KW-0378">Hydrolase</keyword>
<gene>
    <name evidence="7" type="ORF">BDV96DRAFT_482477</name>
</gene>
<evidence type="ECO:0000256" key="4">
    <source>
        <dbReference type="ARBA" id="ARBA00022833"/>
    </source>
</evidence>
<evidence type="ECO:0000256" key="5">
    <source>
        <dbReference type="SAM" id="MobiDB-lite"/>
    </source>
</evidence>
<keyword evidence="2" id="KW-0479">Metal-binding</keyword>
<proteinExistence type="inferred from homology"/>
<evidence type="ECO:0000313" key="8">
    <source>
        <dbReference type="Proteomes" id="UP000799770"/>
    </source>
</evidence>